<dbReference type="OrthoDB" id="4329432at2"/>
<gene>
    <name evidence="1" type="ORF">ADL12_32260</name>
</gene>
<dbReference type="AlphaFoldDB" id="A0A124G8Q5"/>
<comment type="caution">
    <text evidence="1">The sequence shown here is derived from an EMBL/GenBank/DDBJ whole genome shotgun (WGS) entry which is preliminary data.</text>
</comment>
<dbReference type="RefSeq" id="WP_062708476.1">
    <property type="nucleotide sequence ID" value="NZ_LLZG01000361.1"/>
</dbReference>
<keyword evidence="2" id="KW-1185">Reference proteome</keyword>
<dbReference type="Proteomes" id="UP000053923">
    <property type="component" value="Unassembled WGS sequence"/>
</dbReference>
<organism evidence="1 2">
    <name type="scientific">Streptomyces regalis</name>
    <dbReference type="NCBI Taxonomy" id="68262"/>
    <lineage>
        <taxon>Bacteria</taxon>
        <taxon>Bacillati</taxon>
        <taxon>Actinomycetota</taxon>
        <taxon>Actinomycetes</taxon>
        <taxon>Kitasatosporales</taxon>
        <taxon>Streptomycetaceae</taxon>
        <taxon>Streptomyces</taxon>
    </lineage>
</organism>
<name>A0A124G8Q5_9ACTN</name>
<protein>
    <submittedName>
        <fullName evidence="1">Uncharacterized protein</fullName>
    </submittedName>
</protein>
<evidence type="ECO:0000313" key="2">
    <source>
        <dbReference type="Proteomes" id="UP000053923"/>
    </source>
</evidence>
<proteinExistence type="predicted"/>
<sequence>MSNPTRNVYGLMATPALDTQPTGHLPYLVAQARSHPEQPQLATTAAVPSVCYLWGALCVSQDGTDGDQVDEHGRHFDHVGHTISAPSGELPDDDPEIWAEFIHLSDSHPHIAFMGETLTPDQARARAAELHEFADQMAALANQVDAALTDTPAGGAR</sequence>
<accession>A0A124G8Q5</accession>
<reference evidence="2" key="1">
    <citation type="submission" date="2015-10" db="EMBL/GenBank/DDBJ databases">
        <authorList>
            <person name="Ju K.-S."/>
            <person name="Doroghazi J.R."/>
            <person name="Metcalf W.W."/>
        </authorList>
    </citation>
    <scope>NUCLEOTIDE SEQUENCE [LARGE SCALE GENOMIC DNA]</scope>
    <source>
        <strain evidence="2">NRRL 3151</strain>
    </source>
</reference>
<dbReference type="EMBL" id="LLZG01000361">
    <property type="protein sequence ID" value="KUL26632.1"/>
    <property type="molecule type" value="Genomic_DNA"/>
</dbReference>
<evidence type="ECO:0000313" key="1">
    <source>
        <dbReference type="EMBL" id="KUL26632.1"/>
    </source>
</evidence>